<keyword evidence="3 5" id="KW-0560">Oxidoreductase</keyword>
<comment type="caution">
    <text evidence="7">The sequence shown here is derived from an EMBL/GenBank/DDBJ whole genome shotgun (WGS) entry which is preliminary data.</text>
</comment>
<dbReference type="SUPFAM" id="SSF51197">
    <property type="entry name" value="Clavaminate synthase-like"/>
    <property type="match status" value="1"/>
</dbReference>
<evidence type="ECO:0000256" key="4">
    <source>
        <dbReference type="ARBA" id="ARBA00023004"/>
    </source>
</evidence>
<dbReference type="Proteomes" id="UP001230188">
    <property type="component" value="Unassembled WGS sequence"/>
</dbReference>
<feature type="domain" description="Fe2OG dioxygenase" evidence="6">
    <location>
        <begin position="208"/>
        <end position="323"/>
    </location>
</feature>
<evidence type="ECO:0000256" key="3">
    <source>
        <dbReference type="ARBA" id="ARBA00023002"/>
    </source>
</evidence>
<keyword evidence="8" id="KW-1185">Reference proteome</keyword>
<reference evidence="7" key="1">
    <citation type="submission" date="2023-01" db="EMBL/GenBank/DDBJ databases">
        <title>Metagenome sequencing of chrysophaentin producing Chrysophaeum taylorii.</title>
        <authorList>
            <person name="Davison J."/>
            <person name="Bewley C."/>
        </authorList>
    </citation>
    <scope>NUCLEOTIDE SEQUENCE</scope>
    <source>
        <strain evidence="7">NIES-1699</strain>
    </source>
</reference>
<gene>
    <name evidence="7" type="ORF">CTAYLR_005485</name>
</gene>
<evidence type="ECO:0000256" key="1">
    <source>
        <dbReference type="ARBA" id="ARBA00008056"/>
    </source>
</evidence>
<organism evidence="7 8">
    <name type="scientific">Chrysophaeum taylorii</name>
    <dbReference type="NCBI Taxonomy" id="2483200"/>
    <lineage>
        <taxon>Eukaryota</taxon>
        <taxon>Sar</taxon>
        <taxon>Stramenopiles</taxon>
        <taxon>Ochrophyta</taxon>
        <taxon>Pelagophyceae</taxon>
        <taxon>Pelagomonadales</taxon>
        <taxon>Pelagomonadaceae</taxon>
        <taxon>Chrysophaeum</taxon>
    </lineage>
</organism>
<proteinExistence type="inferred from homology"/>
<evidence type="ECO:0000313" key="8">
    <source>
        <dbReference type="Proteomes" id="UP001230188"/>
    </source>
</evidence>
<name>A0AAD7U5F1_9STRA</name>
<dbReference type="InterPro" id="IPR044861">
    <property type="entry name" value="IPNS-like_FE2OG_OXY"/>
</dbReference>
<dbReference type="InterPro" id="IPR027443">
    <property type="entry name" value="IPNS-like_sf"/>
</dbReference>
<dbReference type="Gene3D" id="2.60.120.330">
    <property type="entry name" value="B-lactam Antibiotic, Isopenicillin N Synthase, Chain"/>
    <property type="match status" value="1"/>
</dbReference>
<dbReference type="GO" id="GO:0046872">
    <property type="term" value="F:metal ion binding"/>
    <property type="evidence" value="ECO:0007669"/>
    <property type="project" value="UniProtKB-KW"/>
</dbReference>
<dbReference type="EMBL" id="JAQMWT010000682">
    <property type="protein sequence ID" value="KAJ8598240.1"/>
    <property type="molecule type" value="Genomic_DNA"/>
</dbReference>
<evidence type="ECO:0000313" key="7">
    <source>
        <dbReference type="EMBL" id="KAJ8598240.1"/>
    </source>
</evidence>
<dbReference type="InterPro" id="IPR005123">
    <property type="entry name" value="Oxoglu/Fe-dep_dioxygenase_dom"/>
</dbReference>
<keyword evidence="4 5" id="KW-0408">Iron</keyword>
<evidence type="ECO:0000256" key="2">
    <source>
        <dbReference type="ARBA" id="ARBA00022723"/>
    </source>
</evidence>
<dbReference type="GO" id="GO:0016491">
    <property type="term" value="F:oxidoreductase activity"/>
    <property type="evidence" value="ECO:0007669"/>
    <property type="project" value="UniProtKB-KW"/>
</dbReference>
<dbReference type="PANTHER" id="PTHR10209:SF881">
    <property type="entry name" value="FI07970P-RELATED"/>
    <property type="match status" value="1"/>
</dbReference>
<dbReference type="PROSITE" id="PS51471">
    <property type="entry name" value="FE2OG_OXY"/>
    <property type="match status" value="1"/>
</dbReference>
<evidence type="ECO:0000256" key="5">
    <source>
        <dbReference type="RuleBase" id="RU003682"/>
    </source>
</evidence>
<protein>
    <recommendedName>
        <fullName evidence="6">Fe2OG dioxygenase domain-containing protein</fullName>
    </recommendedName>
</protein>
<keyword evidence="2 5" id="KW-0479">Metal-binding</keyword>
<dbReference type="AlphaFoldDB" id="A0AAD7U5F1"/>
<sequence length="410" mass="45466">MRTRWLAMVPPPRLGKPWSLETVDLEGLAWYYEKAAPPAGAVGACRRAIEREEPAWWIANHGVDGLEAVKGAGTRFFDRQSAEKKAFAVGAMDRSRGWELYPHHRRYHERFDEEVVAGEQSTREGIIAERFVMGPPDICEGGDSLDPYFSSAWGRVFFERNAWPNDDLREAMTKAYGKMYAASVATVRVLCAALGAPHDALDDLVITRHHSRLQLNHYPTVHFPRGRSPPTRANAHYDTSVVTLLAREPTDDENRRGGLEIRDGDVWRPVPAGGGGGGVLTVQLGSLVEYLTNGRLRGATHRVSLPAASHNRRRLSCAFVLKPDYMAPAAPPPSLAPFVPSSSSSSDHHPVIGLVGRVGWQNHAILAGRHSSSDARAAFKLWKLEMRARRGFPKNVFFSKRSDDDPDLIN</sequence>
<dbReference type="PANTHER" id="PTHR10209">
    <property type="entry name" value="OXIDOREDUCTASE, 2OG-FE II OXYGENASE FAMILY PROTEIN"/>
    <property type="match status" value="1"/>
</dbReference>
<comment type="similarity">
    <text evidence="1 5">Belongs to the iron/ascorbate-dependent oxidoreductase family.</text>
</comment>
<evidence type="ECO:0000259" key="6">
    <source>
        <dbReference type="PROSITE" id="PS51471"/>
    </source>
</evidence>
<dbReference type="Pfam" id="PF03171">
    <property type="entry name" value="2OG-FeII_Oxy"/>
    <property type="match status" value="1"/>
</dbReference>
<accession>A0AAD7U5F1</accession>